<organism evidence="3 4">
    <name type="scientific">Helicobacter cetorum (strain ATCC BAA-429 / MIT 00-7128)</name>
    <dbReference type="NCBI Taxonomy" id="182217"/>
    <lineage>
        <taxon>Bacteria</taxon>
        <taxon>Pseudomonadati</taxon>
        <taxon>Campylobacterota</taxon>
        <taxon>Epsilonproteobacteria</taxon>
        <taxon>Campylobacterales</taxon>
        <taxon>Helicobacteraceae</taxon>
        <taxon>Helicobacter</taxon>
    </lineage>
</organism>
<dbReference type="AlphaFoldDB" id="I0ELS3"/>
<evidence type="ECO:0000313" key="4">
    <source>
        <dbReference type="Proteomes" id="UP000005010"/>
    </source>
</evidence>
<dbReference type="KEGG" id="hce:HCW_03055"/>
<reference evidence="4" key="1">
    <citation type="submission" date="2012-04" db="EMBL/GenBank/DDBJ databases">
        <title>Complete genome sequence of Helicobacter cetorum strain MIT 00-7128.</title>
        <authorList>
            <person name="Kersulyte D."/>
            <person name="Berg D.E."/>
        </authorList>
    </citation>
    <scope>NUCLEOTIDE SEQUENCE [LARGE SCALE GENOMIC DNA]</scope>
    <source>
        <strain evidence="4">MIT 00-7128</strain>
    </source>
</reference>
<name>I0ELS3_HELC0</name>
<feature type="transmembrane region" description="Helical" evidence="1">
    <location>
        <begin position="129"/>
        <end position="150"/>
    </location>
</feature>
<feature type="transmembrane region" description="Helical" evidence="1">
    <location>
        <begin position="89"/>
        <end position="108"/>
    </location>
</feature>
<keyword evidence="1" id="KW-0812">Transmembrane</keyword>
<dbReference type="InterPro" id="IPR051311">
    <property type="entry name" value="DedA_domain"/>
</dbReference>
<dbReference type="STRING" id="182217.HCW_03055"/>
<feature type="domain" description="VTT" evidence="2">
    <location>
        <begin position="40"/>
        <end position="147"/>
    </location>
</feature>
<keyword evidence="4" id="KW-1185">Reference proteome</keyword>
<dbReference type="HOGENOM" id="CLU_044208_7_1_7"/>
<proteinExistence type="predicted"/>
<feature type="transmembrane region" description="Helical" evidence="1">
    <location>
        <begin position="15"/>
        <end position="38"/>
    </location>
</feature>
<evidence type="ECO:0000256" key="1">
    <source>
        <dbReference type="SAM" id="Phobius"/>
    </source>
</evidence>
<feature type="transmembrane region" description="Helical" evidence="1">
    <location>
        <begin position="50"/>
        <end position="69"/>
    </location>
</feature>
<dbReference type="Proteomes" id="UP000005010">
    <property type="component" value="Chromosome"/>
</dbReference>
<dbReference type="RefSeq" id="WP_014660764.1">
    <property type="nucleotide sequence ID" value="NC_017737.1"/>
</dbReference>
<keyword evidence="1" id="KW-0472">Membrane</keyword>
<dbReference type="EMBL" id="CP003479">
    <property type="protein sequence ID" value="AFI03892.1"/>
    <property type="molecule type" value="Genomic_DNA"/>
</dbReference>
<protein>
    <recommendedName>
        <fullName evidence="2">VTT domain-containing protein</fullName>
    </recommendedName>
</protein>
<evidence type="ECO:0000313" key="3">
    <source>
        <dbReference type="EMBL" id="AFI03892.1"/>
    </source>
</evidence>
<feature type="transmembrane region" description="Helical" evidence="1">
    <location>
        <begin position="162"/>
        <end position="184"/>
    </location>
</feature>
<dbReference type="eggNOG" id="COG0586">
    <property type="taxonomic scope" value="Bacteria"/>
</dbReference>
<sequence>MQEALQSFQEGFSHWGYLILFLYSLGSGYVGIVIASILSATTQTLDIKMTIFVAFLGNVVGSGAFVVFARYQKKEFLKYFQKHQRKLALASLWVKRYGFLMIFVNKYLYGIKTIVPLAIGFSKYPLKKFLWLNVLSSLVWALLVGGISYVASDWVKGLYDEFSAHSSYFIMGVALVLILLWVLLKRYSRKIGF</sequence>
<evidence type="ECO:0000259" key="2">
    <source>
        <dbReference type="Pfam" id="PF09335"/>
    </source>
</evidence>
<dbReference type="PATRIC" id="fig|182217.3.peg.655"/>
<keyword evidence="1" id="KW-1133">Transmembrane helix</keyword>
<accession>I0ELS3</accession>
<gene>
    <name evidence="3" type="ordered locus">HCW_03055</name>
</gene>
<dbReference type="Pfam" id="PF09335">
    <property type="entry name" value="VTT_dom"/>
    <property type="match status" value="1"/>
</dbReference>
<dbReference type="PANTHER" id="PTHR42709:SF2">
    <property type="entry name" value="INNER MEMBRANE PROTEIN YOHD"/>
    <property type="match status" value="1"/>
</dbReference>
<dbReference type="PANTHER" id="PTHR42709">
    <property type="entry name" value="ALKALINE PHOSPHATASE LIKE PROTEIN"/>
    <property type="match status" value="1"/>
</dbReference>
<dbReference type="InterPro" id="IPR032816">
    <property type="entry name" value="VTT_dom"/>
</dbReference>
<dbReference type="GO" id="GO:0005886">
    <property type="term" value="C:plasma membrane"/>
    <property type="evidence" value="ECO:0007669"/>
    <property type="project" value="TreeGrafter"/>
</dbReference>